<dbReference type="NCBIfam" id="TIGR00190">
    <property type="entry name" value="thiC"/>
    <property type="match status" value="1"/>
</dbReference>
<keyword evidence="9 10" id="KW-0456">Lyase</keyword>
<dbReference type="GO" id="GO:0070284">
    <property type="term" value="F:phosphomethylpyrimidine synthase activity"/>
    <property type="evidence" value="ECO:0007669"/>
    <property type="project" value="UniProtKB-EC"/>
</dbReference>
<feature type="binding site" evidence="10">
    <location>
        <position position="451"/>
    </location>
    <ligand>
        <name>substrate</name>
    </ligand>
</feature>
<feature type="binding site" evidence="10">
    <location>
        <position position="324"/>
    </location>
    <ligand>
        <name>substrate</name>
    </ligand>
</feature>
<dbReference type="InterPro" id="IPR025747">
    <property type="entry name" value="ThiC-associated_dom"/>
</dbReference>
<dbReference type="RefSeq" id="WP_243320057.1">
    <property type="nucleotide sequence ID" value="NZ_JALGCL010000001.1"/>
</dbReference>
<comment type="pathway">
    <text evidence="10">Cofactor biosynthesis; thiamine diphosphate biosynthesis.</text>
</comment>
<keyword evidence="8 10" id="KW-0411">Iron-sulfur</keyword>
<protein>
    <recommendedName>
        <fullName evidence="10">Phosphomethylpyrimidine synthase</fullName>
        <ecNumber evidence="10">4.1.99.17</ecNumber>
    </recommendedName>
    <alternativeName>
        <fullName evidence="10">Hydroxymethylpyrimidine phosphate synthase</fullName>
        <shortName evidence="10">HMP-P synthase</shortName>
        <shortName evidence="10">HMP-phosphate synthase</shortName>
        <shortName evidence="10">HMPP synthase</shortName>
    </alternativeName>
    <alternativeName>
        <fullName evidence="10">Thiamine biosynthesis protein ThiC</fullName>
    </alternativeName>
</protein>
<evidence type="ECO:0000256" key="4">
    <source>
        <dbReference type="ARBA" id="ARBA00022723"/>
    </source>
</evidence>
<evidence type="ECO:0000256" key="6">
    <source>
        <dbReference type="ARBA" id="ARBA00022977"/>
    </source>
</evidence>
<evidence type="ECO:0000256" key="7">
    <source>
        <dbReference type="ARBA" id="ARBA00023004"/>
    </source>
</evidence>
<feature type="binding site" evidence="10">
    <location>
        <position position="580"/>
    </location>
    <ligand>
        <name>[4Fe-4S] cluster</name>
        <dbReference type="ChEBI" id="CHEBI:49883"/>
        <note>4Fe-4S-S-AdoMet</note>
    </ligand>
</feature>
<dbReference type="InterPro" id="IPR002817">
    <property type="entry name" value="ThiC/BzaA/B"/>
</dbReference>
<dbReference type="Proteomes" id="UP001165423">
    <property type="component" value="Unassembled WGS sequence"/>
</dbReference>
<dbReference type="Pfam" id="PF13667">
    <property type="entry name" value="ThiC-associated"/>
    <property type="match status" value="1"/>
</dbReference>
<organism evidence="12 13">
    <name type="scientific">Cognatiluteimonas sedimenti</name>
    <dbReference type="NCBI Taxonomy" id="2927791"/>
    <lineage>
        <taxon>Bacteria</taxon>
        <taxon>Pseudomonadati</taxon>
        <taxon>Pseudomonadota</taxon>
        <taxon>Gammaproteobacteria</taxon>
        <taxon>Lysobacterales</taxon>
        <taxon>Lysobacteraceae</taxon>
        <taxon>Cognatiluteimonas</taxon>
    </lineage>
</organism>
<keyword evidence="6 10" id="KW-0784">Thiamine biosynthesis</keyword>
<evidence type="ECO:0000256" key="3">
    <source>
        <dbReference type="ARBA" id="ARBA00022691"/>
    </source>
</evidence>
<comment type="caution">
    <text evidence="12">The sequence shown here is derived from an EMBL/GenBank/DDBJ whole genome shotgun (WGS) entry which is preliminary data.</text>
</comment>
<keyword evidence="2 10" id="KW-0004">4Fe-4S</keyword>
<feature type="binding site" evidence="10">
    <location>
        <position position="492"/>
    </location>
    <ligand>
        <name>Zn(2+)</name>
        <dbReference type="ChEBI" id="CHEBI:29105"/>
    </ligand>
</feature>
<dbReference type="InterPro" id="IPR037509">
    <property type="entry name" value="ThiC"/>
</dbReference>
<dbReference type="EC" id="4.1.99.17" evidence="10"/>
<feature type="domain" description="ThiC-associated" evidence="11">
    <location>
        <begin position="22"/>
        <end position="99"/>
    </location>
</feature>
<evidence type="ECO:0000259" key="11">
    <source>
        <dbReference type="Pfam" id="PF13667"/>
    </source>
</evidence>
<evidence type="ECO:0000256" key="2">
    <source>
        <dbReference type="ARBA" id="ARBA00022485"/>
    </source>
</evidence>
<evidence type="ECO:0000313" key="13">
    <source>
        <dbReference type="Proteomes" id="UP001165423"/>
    </source>
</evidence>
<feature type="binding site" evidence="10">
    <location>
        <position position="259"/>
    </location>
    <ligand>
        <name>substrate</name>
    </ligand>
</feature>
<feature type="binding site" evidence="10">
    <location>
        <position position="230"/>
    </location>
    <ligand>
        <name>substrate</name>
    </ligand>
</feature>
<dbReference type="SFLD" id="SFLDG01114">
    <property type="entry name" value="phosphomethylpyrimidine_syntha"/>
    <property type="match status" value="1"/>
</dbReference>
<dbReference type="Pfam" id="PF01964">
    <property type="entry name" value="ThiC_Rad_SAM"/>
    <property type="match status" value="1"/>
</dbReference>
<dbReference type="Gene3D" id="6.10.250.620">
    <property type="match status" value="1"/>
</dbReference>
<evidence type="ECO:0000256" key="8">
    <source>
        <dbReference type="ARBA" id="ARBA00023014"/>
    </source>
</evidence>
<name>A0ABT0A3N6_9GAMM</name>
<dbReference type="SFLD" id="SFLDF00407">
    <property type="entry name" value="phosphomethylpyrimidine_syntha"/>
    <property type="match status" value="1"/>
</dbReference>
<feature type="binding site" evidence="10">
    <location>
        <position position="424"/>
    </location>
    <ligand>
        <name>substrate</name>
    </ligand>
</feature>
<evidence type="ECO:0000313" key="12">
    <source>
        <dbReference type="EMBL" id="MCJ0825589.1"/>
    </source>
</evidence>
<comment type="similarity">
    <text evidence="10">Belongs to the ThiC family.</text>
</comment>
<dbReference type="PANTHER" id="PTHR30557">
    <property type="entry name" value="THIAMINE BIOSYNTHESIS PROTEIN THIC"/>
    <property type="match status" value="1"/>
</dbReference>
<sequence>MNAVPSELMRQAEQLSEAVTRPIPGSRKIHVAGSRGDLRVPMREVVQTPTPSLFGGEDNPPLTVYDCSGPYSDPDARIDLAAGLPPLRAPWIAERGDSEPLAALSSSFGRGRETDARLDAVRFANRPLPRRATAGANVSQMHYARGGIVTPEMEFVAIRENQRLEQVRDAGLLAQHPGQSFGASIQKLITPEFVRDEIARGRAILPNNINHPESEPMIIGRNFLTKINANIGNSAVSSGIAEEVEKLVWAIRWGADTVMDLSTGKHIHETREWIIRNSPVPIGTVPIYQALEKVDGRAEELTWEIFRDTLVEQAEQGVDYFTIHAGVLLRYVPLTAKRVTGIVSRGGSILAKWCLSHHKENFLYTHFEDICEIMKAYDVAFSLGDGLRPGCIADANDAAQFGELETLGELTRIAWKHDVQTMIEGPGHVPMQLIKENMDKQLAECGEAPFYTLGPLTTDIAPGYDHITSAIGAAMIGWYGTAMLCYVTPKEHLGLPNREDVRDGIMAYKIAAHAADLAKGHPGAQVRDNALSKARFEFRWEDQFNLGLDPEKARSFHDETLPKDAHKLAHFCSMCGPHFCSMRITQDVRDYAAGHGVGEADALEAGMAEKAAEFRAAGAQVYRPG</sequence>
<proteinExistence type="inferred from homology"/>
<comment type="subunit">
    <text evidence="10">Homodimer.</text>
</comment>
<keyword evidence="4 10" id="KW-0479">Metal-binding</keyword>
<evidence type="ECO:0000256" key="9">
    <source>
        <dbReference type="ARBA" id="ARBA00023239"/>
    </source>
</evidence>
<dbReference type="NCBIfam" id="NF006763">
    <property type="entry name" value="PRK09284.1"/>
    <property type="match status" value="1"/>
</dbReference>
<comment type="function">
    <text evidence="1 10">Catalyzes the synthesis of the hydroxymethylpyrimidine phosphate (HMP-P) moiety of thiamine from aminoimidazole ribotide (AIR) in a radical S-adenosyl-L-methionine (SAM)-dependent reaction.</text>
</comment>
<dbReference type="Gene3D" id="3.20.20.540">
    <property type="entry name" value="Radical SAM ThiC family, central domain"/>
    <property type="match status" value="1"/>
</dbReference>
<dbReference type="SFLD" id="SFLDS00113">
    <property type="entry name" value="Radical_SAM_Phosphomethylpyrim"/>
    <property type="match status" value="1"/>
</dbReference>
<dbReference type="EMBL" id="JALGCL010000001">
    <property type="protein sequence ID" value="MCJ0825589.1"/>
    <property type="molecule type" value="Genomic_DNA"/>
</dbReference>
<keyword evidence="5 10" id="KW-0862">Zinc</keyword>
<dbReference type="PANTHER" id="PTHR30557:SF1">
    <property type="entry name" value="PHOSPHOMETHYLPYRIMIDINE SYNTHASE, CHLOROPLASTIC"/>
    <property type="match status" value="1"/>
</dbReference>
<reference evidence="12 13" key="1">
    <citation type="submission" date="2022-03" db="EMBL/GenBank/DDBJ databases">
        <title>Luteimonas soily sp. nov., a novel bacterium isolated from the soil.</title>
        <authorList>
            <person name="Zhang X."/>
        </authorList>
    </citation>
    <scope>NUCLEOTIDE SEQUENCE [LARGE SCALE GENOMIC DNA]</scope>
    <source>
        <strain evidence="12 13">50</strain>
    </source>
</reference>
<feature type="binding site" evidence="10">
    <location>
        <position position="428"/>
    </location>
    <ligand>
        <name>Zn(2+)</name>
        <dbReference type="ChEBI" id="CHEBI:29105"/>
    </ligand>
</feature>
<dbReference type="NCBIfam" id="NF009895">
    <property type="entry name" value="PRK13352.1"/>
    <property type="match status" value="1"/>
</dbReference>
<feature type="binding site" evidence="10">
    <location>
        <begin position="385"/>
        <end position="388"/>
    </location>
    <ligand>
        <name>substrate</name>
    </ligand>
</feature>
<keyword evidence="3 10" id="KW-0949">S-adenosyl-L-methionine</keyword>
<dbReference type="InterPro" id="IPR038521">
    <property type="entry name" value="ThiC/Bza_core_dom"/>
</dbReference>
<comment type="cofactor">
    <cofactor evidence="10">
        <name>[4Fe-4S] cluster</name>
        <dbReference type="ChEBI" id="CHEBI:49883"/>
    </cofactor>
    <text evidence="10">Binds 1 [4Fe-4S] cluster per subunit. The cluster is coordinated with 3 cysteines and an exchangeable S-adenosyl-L-methionine.</text>
</comment>
<accession>A0ABT0A3N6</accession>
<feature type="binding site" evidence="10">
    <location>
        <begin position="344"/>
        <end position="346"/>
    </location>
    <ligand>
        <name>substrate</name>
    </ligand>
</feature>
<keyword evidence="13" id="KW-1185">Reference proteome</keyword>
<feature type="binding site" evidence="10">
    <location>
        <position position="572"/>
    </location>
    <ligand>
        <name>[4Fe-4S] cluster</name>
        <dbReference type="ChEBI" id="CHEBI:49883"/>
        <note>4Fe-4S-S-AdoMet</note>
    </ligand>
</feature>
<feature type="binding site" evidence="10">
    <location>
        <position position="288"/>
    </location>
    <ligand>
        <name>substrate</name>
    </ligand>
</feature>
<keyword evidence="7 10" id="KW-0408">Iron</keyword>
<comment type="catalytic activity">
    <reaction evidence="10">
        <text>5-amino-1-(5-phospho-beta-D-ribosyl)imidazole + S-adenosyl-L-methionine = 4-amino-2-methyl-5-(phosphooxymethyl)pyrimidine + CO + 5'-deoxyadenosine + formate + L-methionine + 3 H(+)</text>
        <dbReference type="Rhea" id="RHEA:24840"/>
        <dbReference type="ChEBI" id="CHEBI:15378"/>
        <dbReference type="ChEBI" id="CHEBI:15740"/>
        <dbReference type="ChEBI" id="CHEBI:17245"/>
        <dbReference type="ChEBI" id="CHEBI:17319"/>
        <dbReference type="ChEBI" id="CHEBI:57844"/>
        <dbReference type="ChEBI" id="CHEBI:58354"/>
        <dbReference type="ChEBI" id="CHEBI:59789"/>
        <dbReference type="ChEBI" id="CHEBI:137981"/>
        <dbReference type="EC" id="4.1.99.17"/>
    </reaction>
</comment>
<evidence type="ECO:0000256" key="10">
    <source>
        <dbReference type="HAMAP-Rule" id="MF_00089"/>
    </source>
</evidence>
<evidence type="ECO:0000256" key="1">
    <source>
        <dbReference type="ARBA" id="ARBA00003175"/>
    </source>
</evidence>
<evidence type="ECO:0000256" key="5">
    <source>
        <dbReference type="ARBA" id="ARBA00022833"/>
    </source>
</evidence>
<dbReference type="HAMAP" id="MF_00089">
    <property type="entry name" value="ThiC"/>
    <property type="match status" value="1"/>
</dbReference>
<feature type="binding site" evidence="10">
    <location>
        <position position="575"/>
    </location>
    <ligand>
        <name>[4Fe-4S] cluster</name>
        <dbReference type="ChEBI" id="CHEBI:49883"/>
        <note>4Fe-4S-S-AdoMet</note>
    </ligand>
</feature>
<gene>
    <name evidence="10 12" type="primary">thiC</name>
    <name evidence="12" type="ORF">MQC88_06405</name>
</gene>